<feature type="region of interest" description="Disordered" evidence="1">
    <location>
        <begin position="51"/>
        <end position="80"/>
    </location>
</feature>
<dbReference type="Proteomes" id="UP000054843">
    <property type="component" value="Unassembled WGS sequence"/>
</dbReference>
<evidence type="ECO:0000313" key="3">
    <source>
        <dbReference type="Proteomes" id="UP000054843"/>
    </source>
</evidence>
<comment type="caution">
    <text evidence="2">The sequence shown here is derived from an EMBL/GenBank/DDBJ whole genome shotgun (WGS) entry which is preliminary data.</text>
</comment>
<evidence type="ECO:0000313" key="2">
    <source>
        <dbReference type="EMBL" id="KRZ73948.1"/>
    </source>
</evidence>
<organism evidence="2 3">
    <name type="scientific">Trichinella papuae</name>
    <dbReference type="NCBI Taxonomy" id="268474"/>
    <lineage>
        <taxon>Eukaryota</taxon>
        <taxon>Metazoa</taxon>
        <taxon>Ecdysozoa</taxon>
        <taxon>Nematoda</taxon>
        <taxon>Enoplea</taxon>
        <taxon>Dorylaimia</taxon>
        <taxon>Trichinellida</taxon>
        <taxon>Trichinellidae</taxon>
        <taxon>Trichinella</taxon>
    </lineage>
</organism>
<dbReference type="EMBL" id="JYDO01000057">
    <property type="protein sequence ID" value="KRZ73948.1"/>
    <property type="molecule type" value="Genomic_DNA"/>
</dbReference>
<sequence>MTRKSQGCGKRRLLPVSFRDFDLPVAGRQVERAEPLGSCQRIQRIGWVGRQRASRRSVCGSQRRTEGNRPSSGPALPANSRGLWSVRLPLRAAFPGLGYPIPPAGLGEGGGVAASSAGPLRSRCGAGQGSFL</sequence>
<name>A0A0V1MQT5_9BILA</name>
<gene>
    <name evidence="2" type="ORF">T10_6597</name>
</gene>
<accession>A0A0V1MQT5</accession>
<reference evidence="2 3" key="1">
    <citation type="submission" date="2015-01" db="EMBL/GenBank/DDBJ databases">
        <title>Evolution of Trichinella species and genotypes.</title>
        <authorList>
            <person name="Korhonen P.K."/>
            <person name="Edoardo P."/>
            <person name="Giuseppe L.R."/>
            <person name="Gasser R.B."/>
        </authorList>
    </citation>
    <scope>NUCLEOTIDE SEQUENCE [LARGE SCALE GENOMIC DNA]</scope>
    <source>
        <strain evidence="2">ISS1980</strain>
    </source>
</reference>
<proteinExistence type="predicted"/>
<protein>
    <submittedName>
        <fullName evidence="2">Uncharacterized protein</fullName>
    </submittedName>
</protein>
<keyword evidence="3" id="KW-1185">Reference proteome</keyword>
<dbReference type="STRING" id="268474.A0A0V1MQT5"/>
<dbReference type="AlphaFoldDB" id="A0A0V1MQT5"/>
<evidence type="ECO:0000256" key="1">
    <source>
        <dbReference type="SAM" id="MobiDB-lite"/>
    </source>
</evidence>